<evidence type="ECO:0000259" key="2">
    <source>
        <dbReference type="PROSITE" id="PS50983"/>
    </source>
</evidence>
<keyword evidence="4" id="KW-1185">Reference proteome</keyword>
<evidence type="ECO:0000313" key="3">
    <source>
        <dbReference type="EMBL" id="EFQ23050.1"/>
    </source>
</evidence>
<accession>E3D0W8</accession>
<feature type="chain" id="PRO_5003167499" evidence="1">
    <location>
        <begin position="26"/>
        <end position="353"/>
    </location>
</feature>
<dbReference type="SUPFAM" id="SSF53807">
    <property type="entry name" value="Helical backbone' metal receptor"/>
    <property type="match status" value="1"/>
</dbReference>
<dbReference type="Gene3D" id="1.20.58.2180">
    <property type="match status" value="1"/>
</dbReference>
<sequence>MRNRRLRTAALALGAVVLWVAAAQAGGRNVTDMAGRTVALPAKVSRVFCVNPIAATILYTLAPDRLLGWNFPLRPEEKRFLPRAYAELPVLGGWFSTQKGNVEEILKHRPDLFLHMGPLDASTRSLADRLQEQAGIPVVVLDYELTRLDRTYAFLGKLLGETKRAEALGAYCRETLRDVADKARGIPREKRVRVYYAEGPKGLQTEPSGSRHSQILDLVGATNVAEVPQGGLNGMSAASLEQIHLWDPDLILAWGTSRGGAYDGILSDPNWKTLRAVANRRVYAVPDNPFCWFDRPPGVNRLLGVRWAAALIYPEVFRYDLVKEAQRFYRLFWRYDLTAEEARDILRHSVRKE</sequence>
<dbReference type="PANTHER" id="PTHR30535">
    <property type="entry name" value="VITAMIN B12-BINDING PROTEIN"/>
    <property type="match status" value="1"/>
</dbReference>
<feature type="signal peptide" evidence="1">
    <location>
        <begin position="1"/>
        <end position="25"/>
    </location>
</feature>
<dbReference type="EMBL" id="CM001022">
    <property type="protein sequence ID" value="EFQ23050.1"/>
    <property type="molecule type" value="Genomic_DNA"/>
</dbReference>
<dbReference type="Pfam" id="PF01497">
    <property type="entry name" value="Peripla_BP_2"/>
    <property type="match status" value="1"/>
</dbReference>
<dbReference type="InterPro" id="IPR002491">
    <property type="entry name" value="ABC_transptr_periplasmic_BD"/>
</dbReference>
<dbReference type="eggNOG" id="COG0614">
    <property type="taxonomic scope" value="Bacteria"/>
</dbReference>
<dbReference type="InterPro" id="IPR050902">
    <property type="entry name" value="ABC_Transporter_SBP"/>
</dbReference>
<protein>
    <submittedName>
        <fullName evidence="3">Periplasmic binding protein</fullName>
    </submittedName>
</protein>
<feature type="domain" description="Fe/B12 periplasmic-binding" evidence="2">
    <location>
        <begin position="46"/>
        <end position="316"/>
    </location>
</feature>
<organism evidence="3 4">
    <name type="scientific">Aminomonas paucivorans DSM 12260</name>
    <dbReference type="NCBI Taxonomy" id="584708"/>
    <lineage>
        <taxon>Bacteria</taxon>
        <taxon>Thermotogati</taxon>
        <taxon>Synergistota</taxon>
        <taxon>Synergistia</taxon>
        <taxon>Synergistales</taxon>
        <taxon>Synergistaceae</taxon>
        <taxon>Aminomonas</taxon>
    </lineage>
</organism>
<dbReference type="Proteomes" id="UP000005096">
    <property type="component" value="Chromosome"/>
</dbReference>
<dbReference type="RefSeq" id="WP_006300209.1">
    <property type="nucleotide sequence ID" value="NZ_CM001022.1"/>
</dbReference>
<dbReference type="AlphaFoldDB" id="E3D0W8"/>
<dbReference type="GO" id="GO:0071281">
    <property type="term" value="P:cellular response to iron ion"/>
    <property type="evidence" value="ECO:0007669"/>
    <property type="project" value="TreeGrafter"/>
</dbReference>
<proteinExistence type="predicted"/>
<name>E3D0W8_9BACT</name>
<dbReference type="HOGENOM" id="CLU_038034_13_1_0"/>
<keyword evidence="1" id="KW-0732">Signal</keyword>
<gene>
    <name evidence="3" type="ORF">Apau_0621</name>
</gene>
<dbReference type="STRING" id="584708.Apau_0621"/>
<dbReference type="OrthoDB" id="9787830at2"/>
<evidence type="ECO:0000256" key="1">
    <source>
        <dbReference type="SAM" id="SignalP"/>
    </source>
</evidence>
<dbReference type="Gene3D" id="3.40.50.1980">
    <property type="entry name" value="Nitrogenase molybdenum iron protein domain"/>
    <property type="match status" value="2"/>
</dbReference>
<dbReference type="PaxDb" id="584708-Apau_0621"/>
<dbReference type="PROSITE" id="PS50983">
    <property type="entry name" value="FE_B12_PBP"/>
    <property type="match status" value="1"/>
</dbReference>
<dbReference type="PANTHER" id="PTHR30535:SF34">
    <property type="entry name" value="MOLYBDATE-BINDING PROTEIN MOLA"/>
    <property type="match status" value="1"/>
</dbReference>
<evidence type="ECO:0000313" key="4">
    <source>
        <dbReference type="Proteomes" id="UP000005096"/>
    </source>
</evidence>
<reference evidence="3 4" key="1">
    <citation type="journal article" date="2010" name="Stand. Genomic Sci.">
        <title>Non-contiguous finished genome sequence of Aminomonas paucivorans type strain (GLU-3).</title>
        <authorList>
            <person name="Pitluck S."/>
            <person name="Yasawong M."/>
            <person name="Held B."/>
            <person name="Lapidus A."/>
            <person name="Nolan M."/>
            <person name="Copeland A."/>
            <person name="Lucas S."/>
            <person name="Del Rio T.G."/>
            <person name="Tice H."/>
            <person name="Cheng J.F."/>
            <person name="Chertkov O."/>
            <person name="Goodwin L."/>
            <person name="Tapia R."/>
            <person name="Han C."/>
            <person name="Liolios K."/>
            <person name="Ivanova N."/>
            <person name="Mavromatis K."/>
            <person name="Ovchinnikova G."/>
            <person name="Pati A."/>
            <person name="Chen A."/>
            <person name="Palaniappan K."/>
            <person name="Land M."/>
            <person name="Hauser L."/>
            <person name="Chang Y.J."/>
            <person name="Jeffries C.D."/>
            <person name="Pukall R."/>
            <person name="Spring S."/>
            <person name="Rohde M."/>
            <person name="Sikorski J."/>
            <person name="Goker M."/>
            <person name="Woyke T."/>
            <person name="Bristow J."/>
            <person name="Eisen J.A."/>
            <person name="Markowitz V."/>
            <person name="Hugenholtz P."/>
            <person name="Kyrpides N.C."/>
            <person name="Klenk H.P."/>
        </authorList>
    </citation>
    <scope>NUCLEOTIDE SEQUENCE [LARGE SCALE GENOMIC DNA]</scope>
    <source>
        <strain evidence="3 4">DSM 12260</strain>
    </source>
</reference>